<reference evidence="5" key="1">
    <citation type="submission" date="2018-09" db="EMBL/GenBank/DDBJ databases">
        <authorList>
            <person name="Zhu H."/>
        </authorList>
    </citation>
    <scope>NUCLEOTIDE SEQUENCE [LARGE SCALE GENOMIC DNA]</scope>
    <source>
        <strain evidence="5">K2W31S-8</strain>
    </source>
</reference>
<evidence type="ECO:0000256" key="2">
    <source>
        <dbReference type="SAM" id="SignalP"/>
    </source>
</evidence>
<gene>
    <name evidence="4" type="ORF">D3880_03535</name>
</gene>
<dbReference type="NCBIfam" id="TIGR01409">
    <property type="entry name" value="TAT_signal_seq"/>
    <property type="match status" value="1"/>
</dbReference>
<keyword evidence="5" id="KW-1185">Reference proteome</keyword>
<protein>
    <submittedName>
        <fullName evidence="4">Aldo/keto reductase</fullName>
    </submittedName>
</protein>
<dbReference type="Pfam" id="PF10518">
    <property type="entry name" value="TAT_signal"/>
    <property type="match status" value="1"/>
</dbReference>
<dbReference type="RefSeq" id="WP_119892149.1">
    <property type="nucleotide sequence ID" value="NZ_CP032419.1"/>
</dbReference>
<evidence type="ECO:0000256" key="1">
    <source>
        <dbReference type="ARBA" id="ARBA00022729"/>
    </source>
</evidence>
<dbReference type="InterPro" id="IPR053135">
    <property type="entry name" value="AKR2_Oxidoreductase"/>
</dbReference>
<feature type="chain" id="PRO_5017187816" evidence="2">
    <location>
        <begin position="22"/>
        <end position="310"/>
    </location>
</feature>
<dbReference type="Gene3D" id="3.20.20.100">
    <property type="entry name" value="NADP-dependent oxidoreductase domain"/>
    <property type="match status" value="1"/>
</dbReference>
<dbReference type="Proteomes" id="UP000265560">
    <property type="component" value="Chromosome"/>
</dbReference>
<dbReference type="AlphaFoldDB" id="A0A385Z0Z3"/>
<feature type="domain" description="NADP-dependent oxidoreductase" evidence="3">
    <location>
        <begin position="53"/>
        <end position="299"/>
    </location>
</feature>
<accession>A0A385Z0Z3</accession>
<dbReference type="CDD" id="cd19095">
    <property type="entry name" value="AKR_PA4992-like"/>
    <property type="match status" value="1"/>
</dbReference>
<dbReference type="PANTHER" id="PTHR43312:SF1">
    <property type="entry name" value="NADP-DEPENDENT OXIDOREDUCTASE DOMAIN-CONTAINING PROTEIN"/>
    <property type="match status" value="1"/>
</dbReference>
<name>A0A385Z0Z3_9PSED</name>
<dbReference type="EMBL" id="CP032419">
    <property type="protein sequence ID" value="AYC31523.1"/>
    <property type="molecule type" value="Genomic_DNA"/>
</dbReference>
<sequence>MPSRRHFIQGGASLAALAALAALSPWLPNATWAAPAPLLQRKIPSSGESLPVIGLGTSRVFNVDLTDEQLAPLLEVIQTFFAGGATLIDTAPSYGAAEQVTGELLKRSDNQAKAFLATKLSSTGRERGAAQFQLSQEALQRQHIDLVQVHNLQDSATQLGLLRELKQQGTVRYIGITHYVDSAHDDLIAVLEREKGIDFVQFNYSVGERGAERRLLPYCAEHGLATLINRPFQRAALLSRVKGQPLPDWANALQASSWAQLLLKFILAQPAVTTVIPATSKPRYMADNLAAGRGPLPDAALREKIVQAFA</sequence>
<feature type="signal peptide" evidence="2">
    <location>
        <begin position="1"/>
        <end position="21"/>
    </location>
</feature>
<dbReference type="InterPro" id="IPR019546">
    <property type="entry name" value="TAT_signal_bac_arc"/>
</dbReference>
<proteinExistence type="predicted"/>
<dbReference type="InterPro" id="IPR023210">
    <property type="entry name" value="NADP_OxRdtase_dom"/>
</dbReference>
<dbReference type="Pfam" id="PF00248">
    <property type="entry name" value="Aldo_ket_red"/>
    <property type="match status" value="1"/>
</dbReference>
<dbReference type="KEGG" id="pcav:D3880_03535"/>
<dbReference type="PANTHER" id="PTHR43312">
    <property type="entry name" value="D-THREO-ALDOSE 1-DEHYDROGENASE"/>
    <property type="match status" value="1"/>
</dbReference>
<dbReference type="OrthoDB" id="8563187at2"/>
<dbReference type="InterPro" id="IPR006311">
    <property type="entry name" value="TAT_signal"/>
</dbReference>
<evidence type="ECO:0000313" key="5">
    <source>
        <dbReference type="Proteomes" id="UP000265560"/>
    </source>
</evidence>
<organism evidence="4 5">
    <name type="scientific">Pseudomonas cavernae</name>
    <dbReference type="NCBI Taxonomy" id="2320867"/>
    <lineage>
        <taxon>Bacteria</taxon>
        <taxon>Pseudomonadati</taxon>
        <taxon>Pseudomonadota</taxon>
        <taxon>Gammaproteobacteria</taxon>
        <taxon>Pseudomonadales</taxon>
        <taxon>Pseudomonadaceae</taxon>
        <taxon>Pseudomonas</taxon>
    </lineage>
</organism>
<evidence type="ECO:0000313" key="4">
    <source>
        <dbReference type="EMBL" id="AYC31523.1"/>
    </source>
</evidence>
<dbReference type="PROSITE" id="PS51318">
    <property type="entry name" value="TAT"/>
    <property type="match status" value="1"/>
</dbReference>
<dbReference type="SUPFAM" id="SSF51430">
    <property type="entry name" value="NAD(P)-linked oxidoreductase"/>
    <property type="match status" value="1"/>
</dbReference>
<evidence type="ECO:0000259" key="3">
    <source>
        <dbReference type="Pfam" id="PF00248"/>
    </source>
</evidence>
<keyword evidence="1 2" id="KW-0732">Signal</keyword>
<dbReference type="InterPro" id="IPR036812">
    <property type="entry name" value="NAD(P)_OxRdtase_dom_sf"/>
</dbReference>